<sequence>MAQNRNPIYVTVPFEDAADANAKNSKVPREQDRVGLWGGSGGGEGKFEVVVVYMDNDKPCYRARERAIIDQSIPVALGSHPSFIRVRLDWPGELRGLPNHVIQYDDVRQIKAHYSQTPREDGGPKDDDWWSYLADTHNFLIRLQDCKQPNGFEMTAILRGQADDLGGLFYVPECHIVVKPGKEKHLEARAQALHRDGKYTPYMFCEEKRAALLRNWFTKRFFVSAVEVGQDTGNWVTIIFDRYVNQRFEKVPHLYILDPNPNGRTERADHTIQVWREILREIGYSSTFMAYVLPLTSRPHDWTTGYIALFSALQAMRGLSGQNTAEIGLSKEFDVLTRYFLPPVPGPDHITPAQLADRKNRRFLDGGKSDLRFRDWCISITRKGPVTDKPRSLDWVLHHLVACAAMELGIRKHTAFTEAPLRNVCFNLEPLASNIERWGTLDAKDHRTIFGGFNPVCPPFATQQRFGVSMFDVARDDFTEYGPGGRPLYLLRRRAVQTIVPTKDDCNPNMK</sequence>
<protein>
    <submittedName>
        <fullName evidence="1">Uncharacterized protein</fullName>
    </submittedName>
</protein>
<keyword evidence="2" id="KW-1185">Reference proteome</keyword>
<evidence type="ECO:0000313" key="1">
    <source>
        <dbReference type="EMBL" id="KAK4060175.1"/>
    </source>
</evidence>
<gene>
    <name evidence="1" type="ORF">Triagg1_10873</name>
</gene>
<reference evidence="1" key="1">
    <citation type="submission" date="2023-11" db="EMBL/GenBank/DDBJ databases">
        <title>The genome sequences of three competitors of mushroom-forming fungi.</title>
        <authorList>
            <person name="Beijen E."/>
            <person name="Ohm R.A."/>
        </authorList>
    </citation>
    <scope>NUCLEOTIDE SEQUENCE</scope>
    <source>
        <strain evidence="1">CBS 100526</strain>
    </source>
</reference>
<accession>A0AAE1I6H5</accession>
<organism evidence="1 2">
    <name type="scientific">Trichoderma aggressivum f. europaeum</name>
    <dbReference type="NCBI Taxonomy" id="173218"/>
    <lineage>
        <taxon>Eukaryota</taxon>
        <taxon>Fungi</taxon>
        <taxon>Dikarya</taxon>
        <taxon>Ascomycota</taxon>
        <taxon>Pezizomycotina</taxon>
        <taxon>Sordariomycetes</taxon>
        <taxon>Hypocreomycetidae</taxon>
        <taxon>Hypocreales</taxon>
        <taxon>Hypocreaceae</taxon>
        <taxon>Trichoderma</taxon>
    </lineage>
</organism>
<dbReference type="AlphaFoldDB" id="A0AAE1I6H5"/>
<dbReference type="GeneID" id="87914897"/>
<evidence type="ECO:0000313" key="2">
    <source>
        <dbReference type="Proteomes" id="UP001273209"/>
    </source>
</evidence>
<proteinExistence type="predicted"/>
<dbReference type="Proteomes" id="UP001273209">
    <property type="component" value="Unassembled WGS sequence"/>
</dbReference>
<dbReference type="RefSeq" id="XP_062750160.1">
    <property type="nucleotide sequence ID" value="XM_062894992.1"/>
</dbReference>
<dbReference type="EMBL" id="JAWRVG010000091">
    <property type="protein sequence ID" value="KAK4060175.1"/>
    <property type="molecule type" value="Genomic_DNA"/>
</dbReference>
<comment type="caution">
    <text evidence="1">The sequence shown here is derived from an EMBL/GenBank/DDBJ whole genome shotgun (WGS) entry which is preliminary data.</text>
</comment>
<name>A0AAE1I6H5_9HYPO</name>